<sequence>MGSYSGELTGAVGLVSNTGGLRGKDQVEGAVDGYEKYHSLHGGDVAARKASYADMVNRYYDLATSFYEYGWGESFHFAHRVRNETLRDSIRRHEHFLALKLGLKPGDKVLDVGCGIGGPLREIAIFSGASITGLNNNAYQITRGEALNHYFGLDKTCNFLKADFMKIPQPDNTYDAVYEIEATCHAPEPVNCYRELLRVLKPGGCFAGYEWCMTASFDADNAEHRRIKSEIEIGNGLPDLQTVAQCRRALVEAGFEVLDAADLTLTAEVPWWQPLGPALWELRTPQDFARHWMGRFLTRNAVKLLEKVRIAPGGSVRVQEFLEKGADGLLEGGRKELFTPMYFFVARKPLQSKLR</sequence>
<keyword evidence="6" id="KW-0756">Sterol biosynthesis</keyword>
<feature type="domain" description="SAM-dependent methyltransferase Erg6/SMT-type" evidence="12">
    <location>
        <begin position="59"/>
        <end position="349"/>
    </location>
</feature>
<dbReference type="SUPFAM" id="SSF53335">
    <property type="entry name" value="S-adenosyl-L-methionine-dependent methyltransferases"/>
    <property type="match status" value="1"/>
</dbReference>
<gene>
    <name evidence="13" type="ORF">KFL_002830050</name>
</gene>
<dbReference type="InterPro" id="IPR029063">
    <property type="entry name" value="SAM-dependent_MTases_sf"/>
</dbReference>
<evidence type="ECO:0000313" key="14">
    <source>
        <dbReference type="Proteomes" id="UP000054558"/>
    </source>
</evidence>
<dbReference type="EMBL" id="DF237232">
    <property type="protein sequence ID" value="GAQ86329.1"/>
    <property type="molecule type" value="Genomic_DNA"/>
</dbReference>
<keyword evidence="3 10" id="KW-0808">Transferase</keyword>
<dbReference type="OMA" id="AFNKAMH"/>
<reference evidence="13 14" key="1">
    <citation type="journal article" date="2014" name="Nat. Commun.">
        <title>Klebsormidium flaccidum genome reveals primary factors for plant terrestrial adaptation.</title>
        <authorList>
            <person name="Hori K."/>
            <person name="Maruyama F."/>
            <person name="Fujisawa T."/>
            <person name="Togashi T."/>
            <person name="Yamamoto N."/>
            <person name="Seo M."/>
            <person name="Sato S."/>
            <person name="Yamada T."/>
            <person name="Mori H."/>
            <person name="Tajima N."/>
            <person name="Moriyama T."/>
            <person name="Ikeuchi M."/>
            <person name="Watanabe M."/>
            <person name="Wada H."/>
            <person name="Kobayashi K."/>
            <person name="Saito M."/>
            <person name="Masuda T."/>
            <person name="Sasaki-Sekimoto Y."/>
            <person name="Mashiguchi K."/>
            <person name="Awai K."/>
            <person name="Shimojima M."/>
            <person name="Masuda S."/>
            <person name="Iwai M."/>
            <person name="Nobusawa T."/>
            <person name="Narise T."/>
            <person name="Kondo S."/>
            <person name="Saito H."/>
            <person name="Sato R."/>
            <person name="Murakawa M."/>
            <person name="Ihara Y."/>
            <person name="Oshima-Yamada Y."/>
            <person name="Ohtaka K."/>
            <person name="Satoh M."/>
            <person name="Sonobe K."/>
            <person name="Ishii M."/>
            <person name="Ohtani R."/>
            <person name="Kanamori-Sato M."/>
            <person name="Honoki R."/>
            <person name="Miyazaki D."/>
            <person name="Mochizuki H."/>
            <person name="Umetsu J."/>
            <person name="Higashi K."/>
            <person name="Shibata D."/>
            <person name="Kamiya Y."/>
            <person name="Sato N."/>
            <person name="Nakamura Y."/>
            <person name="Tabata S."/>
            <person name="Ida S."/>
            <person name="Kurokawa K."/>
            <person name="Ohta H."/>
        </authorList>
    </citation>
    <scope>NUCLEOTIDE SEQUENCE [LARGE SCALE GENOMIC DNA]</scope>
    <source>
        <strain evidence="13 14">NIES-2285</strain>
    </source>
</reference>
<evidence type="ECO:0000256" key="8">
    <source>
        <dbReference type="ARBA" id="ARBA00023221"/>
    </source>
</evidence>
<protein>
    <recommendedName>
        <fullName evidence="11">Methyltransferase</fullName>
        <ecNumber evidence="11">2.1.1.-</ecNumber>
    </recommendedName>
</protein>
<dbReference type="STRING" id="105231.A0A1Y1IA73"/>
<dbReference type="AlphaFoldDB" id="A0A1Y1IA73"/>
<evidence type="ECO:0000256" key="11">
    <source>
        <dbReference type="RuleBase" id="RU362025"/>
    </source>
</evidence>
<keyword evidence="5" id="KW-0752">Steroid biosynthesis</keyword>
<keyword evidence="14" id="KW-1185">Reference proteome</keyword>
<comment type="pathway">
    <text evidence="1">Steroid biosynthesis; sterol biosynthesis.</text>
</comment>
<proteinExistence type="inferred from homology"/>
<keyword evidence="5" id="KW-0443">Lipid metabolism</keyword>
<evidence type="ECO:0000256" key="7">
    <source>
        <dbReference type="ARBA" id="ARBA00023166"/>
    </source>
</evidence>
<dbReference type="PANTHER" id="PTHR44068">
    <property type="entry name" value="ZGC:194242"/>
    <property type="match status" value="1"/>
</dbReference>
<keyword evidence="4 10" id="KW-0949">S-adenosyl-L-methionine</keyword>
<evidence type="ECO:0000256" key="3">
    <source>
        <dbReference type="ARBA" id="ARBA00022679"/>
    </source>
</evidence>
<keyword evidence="8" id="KW-0753">Steroid metabolism</keyword>
<evidence type="ECO:0000313" key="13">
    <source>
        <dbReference type="EMBL" id="GAQ86329.1"/>
    </source>
</evidence>
<dbReference type="OrthoDB" id="4310724at2759"/>
<dbReference type="EC" id="2.1.1.-" evidence="11"/>
<evidence type="ECO:0000256" key="10">
    <source>
        <dbReference type="PROSITE-ProRule" id="PRU01022"/>
    </source>
</evidence>
<evidence type="ECO:0000256" key="4">
    <source>
        <dbReference type="ARBA" id="ARBA00022691"/>
    </source>
</evidence>
<keyword evidence="7" id="KW-1207">Sterol metabolism</keyword>
<dbReference type="PROSITE" id="PS51685">
    <property type="entry name" value="SAM_MT_ERG6_SMT"/>
    <property type="match status" value="1"/>
</dbReference>
<dbReference type="Pfam" id="PF08498">
    <property type="entry name" value="Sterol_MT_C"/>
    <property type="match status" value="1"/>
</dbReference>
<keyword evidence="2 10" id="KW-0489">Methyltransferase</keyword>
<dbReference type="CDD" id="cd02440">
    <property type="entry name" value="AdoMet_MTases"/>
    <property type="match status" value="1"/>
</dbReference>
<dbReference type="GO" id="GO:0016126">
    <property type="term" value="P:sterol biosynthetic process"/>
    <property type="evidence" value="ECO:0000318"/>
    <property type="project" value="GO_Central"/>
</dbReference>
<dbReference type="Pfam" id="PF08241">
    <property type="entry name" value="Methyltransf_11"/>
    <property type="match status" value="1"/>
</dbReference>
<evidence type="ECO:0000256" key="5">
    <source>
        <dbReference type="ARBA" id="ARBA00022955"/>
    </source>
</evidence>
<dbReference type="GO" id="GO:0003838">
    <property type="term" value="F:sterol 24-C-methyltransferase activity"/>
    <property type="evidence" value="ECO:0000318"/>
    <property type="project" value="GO_Central"/>
</dbReference>
<organism evidence="13 14">
    <name type="scientific">Klebsormidium nitens</name>
    <name type="common">Green alga</name>
    <name type="synonym">Ulothrix nitens</name>
    <dbReference type="NCBI Taxonomy" id="105231"/>
    <lineage>
        <taxon>Eukaryota</taxon>
        <taxon>Viridiplantae</taxon>
        <taxon>Streptophyta</taxon>
        <taxon>Klebsormidiophyceae</taxon>
        <taxon>Klebsormidiales</taxon>
        <taxon>Klebsormidiaceae</taxon>
        <taxon>Klebsormidium</taxon>
    </lineage>
</organism>
<evidence type="ECO:0000256" key="2">
    <source>
        <dbReference type="ARBA" id="ARBA00022603"/>
    </source>
</evidence>
<dbReference type="InterPro" id="IPR013705">
    <property type="entry name" value="Sterol_MeTrfase_C"/>
</dbReference>
<comment type="similarity">
    <text evidence="9 10 11">Belongs to the class I-like SAM-binding methyltransferase superfamily. Erg6/SMT family.</text>
</comment>
<evidence type="ECO:0000259" key="12">
    <source>
        <dbReference type="PROSITE" id="PS51685"/>
    </source>
</evidence>
<evidence type="ECO:0000256" key="9">
    <source>
        <dbReference type="ARBA" id="ARBA00038188"/>
    </source>
</evidence>
<dbReference type="PANTHER" id="PTHR44068:SF1">
    <property type="entry name" value="HYPOTHETICAL LOC100005854"/>
    <property type="match status" value="1"/>
</dbReference>
<evidence type="ECO:0000256" key="6">
    <source>
        <dbReference type="ARBA" id="ARBA00023011"/>
    </source>
</evidence>
<dbReference type="InterPro" id="IPR030384">
    <property type="entry name" value="MeTrfase_SMT"/>
</dbReference>
<dbReference type="InterPro" id="IPR013216">
    <property type="entry name" value="Methyltransf_11"/>
</dbReference>
<dbReference type="GO" id="GO:0032259">
    <property type="term" value="P:methylation"/>
    <property type="evidence" value="ECO:0007669"/>
    <property type="project" value="UniProtKB-KW"/>
</dbReference>
<dbReference type="GO" id="GO:0005783">
    <property type="term" value="C:endoplasmic reticulum"/>
    <property type="evidence" value="ECO:0000318"/>
    <property type="project" value="GO_Central"/>
</dbReference>
<name>A0A1Y1IA73_KLENI</name>
<dbReference type="InterPro" id="IPR050447">
    <property type="entry name" value="Erg6_SMT_methyltransf"/>
</dbReference>
<dbReference type="Proteomes" id="UP000054558">
    <property type="component" value="Unassembled WGS sequence"/>
</dbReference>
<dbReference type="Gene3D" id="3.40.50.150">
    <property type="entry name" value="Vaccinia Virus protein VP39"/>
    <property type="match status" value="1"/>
</dbReference>
<keyword evidence="5" id="KW-0444">Lipid biosynthesis</keyword>
<dbReference type="UniPathway" id="UPA00766"/>
<evidence type="ECO:0000256" key="1">
    <source>
        <dbReference type="ARBA" id="ARBA00004938"/>
    </source>
</evidence>
<accession>A0A1Y1IA73</accession>